<organism evidence="2 3">
    <name type="scientific">Chaetomium fimeti</name>
    <dbReference type="NCBI Taxonomy" id="1854472"/>
    <lineage>
        <taxon>Eukaryota</taxon>
        <taxon>Fungi</taxon>
        <taxon>Dikarya</taxon>
        <taxon>Ascomycota</taxon>
        <taxon>Pezizomycotina</taxon>
        <taxon>Sordariomycetes</taxon>
        <taxon>Sordariomycetidae</taxon>
        <taxon>Sordariales</taxon>
        <taxon>Chaetomiaceae</taxon>
        <taxon>Chaetomium</taxon>
    </lineage>
</organism>
<protein>
    <submittedName>
        <fullName evidence="2">Uncharacterized protein</fullName>
    </submittedName>
</protein>
<dbReference type="EMBL" id="JAUEPN010000003">
    <property type="protein sequence ID" value="KAK3296812.1"/>
    <property type="molecule type" value="Genomic_DNA"/>
</dbReference>
<dbReference type="Proteomes" id="UP001278766">
    <property type="component" value="Unassembled WGS sequence"/>
</dbReference>
<feature type="compositionally biased region" description="Basic and acidic residues" evidence="1">
    <location>
        <begin position="49"/>
        <end position="58"/>
    </location>
</feature>
<gene>
    <name evidence="2" type="ORF">B0H64DRAFT_473006</name>
</gene>
<evidence type="ECO:0000256" key="1">
    <source>
        <dbReference type="SAM" id="MobiDB-lite"/>
    </source>
</evidence>
<keyword evidence="3" id="KW-1185">Reference proteome</keyword>
<comment type="caution">
    <text evidence="2">The sequence shown here is derived from an EMBL/GenBank/DDBJ whole genome shotgun (WGS) entry which is preliminary data.</text>
</comment>
<evidence type="ECO:0000313" key="3">
    <source>
        <dbReference type="Proteomes" id="UP001278766"/>
    </source>
</evidence>
<accession>A0AAE0HHS5</accession>
<reference evidence="2" key="1">
    <citation type="journal article" date="2023" name="Mol. Phylogenet. Evol.">
        <title>Genome-scale phylogeny and comparative genomics of the fungal order Sordariales.</title>
        <authorList>
            <person name="Hensen N."/>
            <person name="Bonometti L."/>
            <person name="Westerberg I."/>
            <person name="Brannstrom I.O."/>
            <person name="Guillou S."/>
            <person name="Cros-Aarteil S."/>
            <person name="Calhoun S."/>
            <person name="Haridas S."/>
            <person name="Kuo A."/>
            <person name="Mondo S."/>
            <person name="Pangilinan J."/>
            <person name="Riley R."/>
            <person name="LaButti K."/>
            <person name="Andreopoulos B."/>
            <person name="Lipzen A."/>
            <person name="Chen C."/>
            <person name="Yan M."/>
            <person name="Daum C."/>
            <person name="Ng V."/>
            <person name="Clum A."/>
            <person name="Steindorff A."/>
            <person name="Ohm R.A."/>
            <person name="Martin F."/>
            <person name="Silar P."/>
            <person name="Natvig D.O."/>
            <person name="Lalanne C."/>
            <person name="Gautier V."/>
            <person name="Ament-Velasquez S.L."/>
            <person name="Kruys A."/>
            <person name="Hutchinson M.I."/>
            <person name="Powell A.J."/>
            <person name="Barry K."/>
            <person name="Miller A.N."/>
            <person name="Grigoriev I.V."/>
            <person name="Debuchy R."/>
            <person name="Gladieux P."/>
            <person name="Hiltunen Thoren M."/>
            <person name="Johannesson H."/>
        </authorList>
    </citation>
    <scope>NUCLEOTIDE SEQUENCE</scope>
    <source>
        <strain evidence="2">CBS 168.71</strain>
    </source>
</reference>
<dbReference type="GeneID" id="87844916"/>
<proteinExistence type="predicted"/>
<dbReference type="AlphaFoldDB" id="A0AAE0HHS5"/>
<sequence length="233" mass="24623">MSSRLTAPVSQLARCFSTTPAVARPSHLLNHASKAAAAATGAGRITKPAVDEPSERQHSTAATTPHRPLVPKTTPAMTTKTIPFMQTFHHSAPKPIAPTFSTIDRAILPDLFEPTTGTTDPYAHIRVPLLPDNASPSPLHFRQPEAADEPLRQPEILVVAADPSRVLPAALTEVEGMGVDGVELGFAHLLGREAEAEESYEMGAGMIRDLWRGMVDDVLGPAGRNGGKGAAPA</sequence>
<feature type="region of interest" description="Disordered" evidence="1">
    <location>
        <begin position="39"/>
        <end position="74"/>
    </location>
</feature>
<reference evidence="2" key="2">
    <citation type="submission" date="2023-06" db="EMBL/GenBank/DDBJ databases">
        <authorList>
            <consortium name="Lawrence Berkeley National Laboratory"/>
            <person name="Haridas S."/>
            <person name="Hensen N."/>
            <person name="Bonometti L."/>
            <person name="Westerberg I."/>
            <person name="Brannstrom I.O."/>
            <person name="Guillou S."/>
            <person name="Cros-Aarteil S."/>
            <person name="Calhoun S."/>
            <person name="Kuo A."/>
            <person name="Mondo S."/>
            <person name="Pangilinan J."/>
            <person name="Riley R."/>
            <person name="Labutti K."/>
            <person name="Andreopoulos B."/>
            <person name="Lipzen A."/>
            <person name="Chen C."/>
            <person name="Yanf M."/>
            <person name="Daum C."/>
            <person name="Ng V."/>
            <person name="Clum A."/>
            <person name="Steindorff A."/>
            <person name="Ohm R."/>
            <person name="Martin F."/>
            <person name="Silar P."/>
            <person name="Natvig D."/>
            <person name="Lalanne C."/>
            <person name="Gautier V."/>
            <person name="Ament-Velasquez S.L."/>
            <person name="Kruys A."/>
            <person name="Hutchinson M.I."/>
            <person name="Powell A.J."/>
            <person name="Barry K."/>
            <person name="Miller A.N."/>
            <person name="Grigoriev I.V."/>
            <person name="Debuchy R."/>
            <person name="Gladieux P."/>
            <person name="Thoren M.H."/>
            <person name="Johannesson H."/>
        </authorList>
    </citation>
    <scope>NUCLEOTIDE SEQUENCE</scope>
    <source>
        <strain evidence="2">CBS 168.71</strain>
    </source>
</reference>
<dbReference type="RefSeq" id="XP_062660326.1">
    <property type="nucleotide sequence ID" value="XM_062807968.1"/>
</dbReference>
<name>A0AAE0HHS5_9PEZI</name>
<evidence type="ECO:0000313" key="2">
    <source>
        <dbReference type="EMBL" id="KAK3296812.1"/>
    </source>
</evidence>